<sequence length="210" mass="24572">MPSALSTYNHKEYTKITAWVFYIAKTQEKVLWALEYADNLRHMARFVKPRTEKIKRLRYQSTHGHKELTLNELMDDLEDPDNFPLPPSGISINIFPPKGKIVTDFGEEDNVVIQNPPGAQLRAEAEYYILSDEESDGYKSEDNLPLSNFVTKNKKKTRSYKWEKDDIQNDFALHAQTISETEDDGLAVLNFSTYEYGRIAFFVKWERRFF</sequence>
<proteinExistence type="predicted"/>
<reference evidence="1" key="1">
    <citation type="submission" date="2019-08" db="EMBL/GenBank/DDBJ databases">
        <title>The genome of the North American firefly Photinus pyralis.</title>
        <authorList>
            <consortium name="Photinus pyralis genome working group"/>
            <person name="Fallon T.R."/>
            <person name="Sander Lower S.E."/>
            <person name="Weng J.-K."/>
        </authorList>
    </citation>
    <scope>NUCLEOTIDE SEQUENCE</scope>
    <source>
        <strain evidence="1">TRF0915ILg1</strain>
        <tissue evidence="1">Whole body</tissue>
    </source>
</reference>
<dbReference type="OrthoDB" id="6762366at2759"/>
<name>A0A8K0FVV1_IGNLU</name>
<organism evidence="1 2">
    <name type="scientific">Ignelater luminosus</name>
    <name type="common">Cucubano</name>
    <name type="synonym">Pyrophorus luminosus</name>
    <dbReference type="NCBI Taxonomy" id="2038154"/>
    <lineage>
        <taxon>Eukaryota</taxon>
        <taxon>Metazoa</taxon>
        <taxon>Ecdysozoa</taxon>
        <taxon>Arthropoda</taxon>
        <taxon>Hexapoda</taxon>
        <taxon>Insecta</taxon>
        <taxon>Pterygota</taxon>
        <taxon>Neoptera</taxon>
        <taxon>Endopterygota</taxon>
        <taxon>Coleoptera</taxon>
        <taxon>Polyphaga</taxon>
        <taxon>Elateriformia</taxon>
        <taxon>Elateroidea</taxon>
        <taxon>Elateridae</taxon>
        <taxon>Agrypninae</taxon>
        <taxon>Pyrophorini</taxon>
        <taxon>Ignelater</taxon>
    </lineage>
</organism>
<dbReference type="Proteomes" id="UP000801492">
    <property type="component" value="Unassembled WGS sequence"/>
</dbReference>
<protein>
    <submittedName>
        <fullName evidence="1">Uncharacterized protein</fullName>
    </submittedName>
</protein>
<dbReference type="EMBL" id="VTPC01091178">
    <property type="protein sequence ID" value="KAF2879405.1"/>
    <property type="molecule type" value="Genomic_DNA"/>
</dbReference>
<keyword evidence="2" id="KW-1185">Reference proteome</keyword>
<evidence type="ECO:0000313" key="2">
    <source>
        <dbReference type="Proteomes" id="UP000801492"/>
    </source>
</evidence>
<dbReference type="AlphaFoldDB" id="A0A8K0FVV1"/>
<comment type="caution">
    <text evidence="1">The sequence shown here is derived from an EMBL/GenBank/DDBJ whole genome shotgun (WGS) entry which is preliminary data.</text>
</comment>
<accession>A0A8K0FVV1</accession>
<evidence type="ECO:0000313" key="1">
    <source>
        <dbReference type="EMBL" id="KAF2879405.1"/>
    </source>
</evidence>
<gene>
    <name evidence="1" type="ORF">ILUMI_26765</name>
</gene>